<dbReference type="GeneID" id="17260769"/>
<evidence type="ECO:0000313" key="8">
    <source>
        <dbReference type="Proteomes" id="UP000013827"/>
    </source>
</evidence>
<evidence type="ECO:0000256" key="3">
    <source>
        <dbReference type="ARBA" id="ARBA00022692"/>
    </source>
</evidence>
<feature type="transmembrane region" description="Helical" evidence="6">
    <location>
        <begin position="74"/>
        <end position="95"/>
    </location>
</feature>
<feature type="transmembrane region" description="Helical" evidence="6">
    <location>
        <begin position="296"/>
        <end position="318"/>
    </location>
</feature>
<proteinExistence type="inferred from homology"/>
<keyword evidence="3 6" id="KW-0812">Transmembrane</keyword>
<feature type="transmembrane region" description="Helical" evidence="6">
    <location>
        <begin position="146"/>
        <end position="168"/>
    </location>
</feature>
<dbReference type="eggNOG" id="KOG1347">
    <property type="taxonomic scope" value="Eukaryota"/>
</dbReference>
<evidence type="ECO:0000256" key="6">
    <source>
        <dbReference type="SAM" id="Phobius"/>
    </source>
</evidence>
<reference evidence="7" key="2">
    <citation type="submission" date="2024-10" db="UniProtKB">
        <authorList>
            <consortium name="EnsemblProtists"/>
        </authorList>
    </citation>
    <scope>IDENTIFICATION</scope>
</reference>
<feature type="transmembrane region" description="Helical" evidence="6">
    <location>
        <begin position="351"/>
        <end position="374"/>
    </location>
</feature>
<dbReference type="KEGG" id="ehx:EMIHUDRAFT_197215"/>
<dbReference type="InterPro" id="IPR044644">
    <property type="entry name" value="DinF-like"/>
</dbReference>
<dbReference type="GO" id="GO:0015297">
    <property type="term" value="F:antiporter activity"/>
    <property type="evidence" value="ECO:0007669"/>
    <property type="project" value="InterPro"/>
</dbReference>
<sequence length="396" mass="39971">MGIYAAPTLMSLIDASFIGRASTAQLAALGPAGSISDSVPFFLLFLSIAATNLCSKAHASGDHAAASRVARTAVLLGGAGGVLLGAGTLLCASSLSRVYCGAQAALLAPLCAKYVAIRAAALPAVVVSTVAQAVCIGGKDARTPMLAVALAALLNLGGDFVLVSRLGWGIAGAAWATALSQLAAMALLLGVLARRGLLSPEPPPPPPTEAAALPPRPPRLATVRAILGFIPFVFVMAIKAAPRTSFDMAAAWPTLRQLLRCTATISTVVVGLAATLLTAGAGQISSDPAVREQMRAVLPLMAATLSTHGTAITLEGVLLAQKDFAGLAATYTAVGLSCAALLALPRPTPSGAGLLGVWGVYVWYCLLRVVLFAGRGFGWRALKPTPQAAEAAPALG</sequence>
<evidence type="ECO:0000256" key="4">
    <source>
        <dbReference type="ARBA" id="ARBA00022989"/>
    </source>
</evidence>
<feature type="transmembrane region" description="Helical" evidence="6">
    <location>
        <begin position="174"/>
        <end position="193"/>
    </location>
</feature>
<keyword evidence="8" id="KW-1185">Reference proteome</keyword>
<evidence type="ECO:0008006" key="9">
    <source>
        <dbReference type="Google" id="ProtNLM"/>
    </source>
</evidence>
<dbReference type="RefSeq" id="XP_005767129.1">
    <property type="nucleotide sequence ID" value="XM_005767072.1"/>
</dbReference>
<dbReference type="HOGENOM" id="CLU_012893_16_3_1"/>
<dbReference type="PANTHER" id="PTHR42893:SF9">
    <property type="entry name" value="PROTEIN DETOXIFICATION 46, CHLOROPLASTIC"/>
    <property type="match status" value="1"/>
</dbReference>
<comment type="similarity">
    <text evidence="2">Belongs to the multi antimicrobial extrusion (MATE) (TC 2.A.66.1) family.</text>
</comment>
<reference evidence="8" key="1">
    <citation type="journal article" date="2013" name="Nature">
        <title>Pan genome of the phytoplankton Emiliania underpins its global distribution.</title>
        <authorList>
            <person name="Read B.A."/>
            <person name="Kegel J."/>
            <person name="Klute M.J."/>
            <person name="Kuo A."/>
            <person name="Lefebvre S.C."/>
            <person name="Maumus F."/>
            <person name="Mayer C."/>
            <person name="Miller J."/>
            <person name="Monier A."/>
            <person name="Salamov A."/>
            <person name="Young J."/>
            <person name="Aguilar M."/>
            <person name="Claverie J.M."/>
            <person name="Frickenhaus S."/>
            <person name="Gonzalez K."/>
            <person name="Herman E.K."/>
            <person name="Lin Y.C."/>
            <person name="Napier J."/>
            <person name="Ogata H."/>
            <person name="Sarno A.F."/>
            <person name="Shmutz J."/>
            <person name="Schroeder D."/>
            <person name="de Vargas C."/>
            <person name="Verret F."/>
            <person name="von Dassow P."/>
            <person name="Valentin K."/>
            <person name="Van de Peer Y."/>
            <person name="Wheeler G."/>
            <person name="Dacks J.B."/>
            <person name="Delwiche C.F."/>
            <person name="Dyhrman S.T."/>
            <person name="Glockner G."/>
            <person name="John U."/>
            <person name="Richards T."/>
            <person name="Worden A.Z."/>
            <person name="Zhang X."/>
            <person name="Grigoriev I.V."/>
            <person name="Allen A.E."/>
            <person name="Bidle K."/>
            <person name="Borodovsky M."/>
            <person name="Bowler C."/>
            <person name="Brownlee C."/>
            <person name="Cock J.M."/>
            <person name="Elias M."/>
            <person name="Gladyshev V.N."/>
            <person name="Groth M."/>
            <person name="Guda C."/>
            <person name="Hadaegh A."/>
            <person name="Iglesias-Rodriguez M.D."/>
            <person name="Jenkins J."/>
            <person name="Jones B.M."/>
            <person name="Lawson T."/>
            <person name="Leese F."/>
            <person name="Lindquist E."/>
            <person name="Lobanov A."/>
            <person name="Lomsadze A."/>
            <person name="Malik S.B."/>
            <person name="Marsh M.E."/>
            <person name="Mackinder L."/>
            <person name="Mock T."/>
            <person name="Mueller-Roeber B."/>
            <person name="Pagarete A."/>
            <person name="Parker M."/>
            <person name="Probert I."/>
            <person name="Quesneville H."/>
            <person name="Raines C."/>
            <person name="Rensing S.A."/>
            <person name="Riano-Pachon D.M."/>
            <person name="Richier S."/>
            <person name="Rokitta S."/>
            <person name="Shiraiwa Y."/>
            <person name="Soanes D.M."/>
            <person name="van der Giezen M."/>
            <person name="Wahlund T.M."/>
            <person name="Williams B."/>
            <person name="Wilson W."/>
            <person name="Wolfe G."/>
            <person name="Wurch L.L."/>
        </authorList>
    </citation>
    <scope>NUCLEOTIDE SEQUENCE</scope>
</reference>
<dbReference type="OMA" id="HPPCEWL"/>
<organism evidence="7 8">
    <name type="scientific">Emiliania huxleyi (strain CCMP1516)</name>
    <dbReference type="NCBI Taxonomy" id="280463"/>
    <lineage>
        <taxon>Eukaryota</taxon>
        <taxon>Haptista</taxon>
        <taxon>Haptophyta</taxon>
        <taxon>Prymnesiophyceae</taxon>
        <taxon>Isochrysidales</taxon>
        <taxon>Noelaerhabdaceae</taxon>
        <taxon>Emiliania</taxon>
    </lineage>
</organism>
<dbReference type="PANTHER" id="PTHR42893">
    <property type="entry name" value="PROTEIN DETOXIFICATION 44, CHLOROPLASTIC-RELATED"/>
    <property type="match status" value="1"/>
</dbReference>
<evidence type="ECO:0000313" key="7">
    <source>
        <dbReference type="EnsemblProtists" id="EOD14700"/>
    </source>
</evidence>
<comment type="subcellular location">
    <subcellularLocation>
        <location evidence="1">Membrane</location>
        <topology evidence="1">Multi-pass membrane protein</topology>
    </subcellularLocation>
</comment>
<dbReference type="InterPro" id="IPR002528">
    <property type="entry name" value="MATE_fam"/>
</dbReference>
<keyword evidence="5 6" id="KW-0472">Membrane</keyword>
<protein>
    <recommendedName>
        <fullName evidence="9">Polysaccharide biosynthesis protein C-terminal domain-containing protein</fullName>
    </recommendedName>
</protein>
<feature type="transmembrane region" description="Helical" evidence="6">
    <location>
        <begin position="262"/>
        <end position="284"/>
    </location>
</feature>
<dbReference type="Proteomes" id="UP000013827">
    <property type="component" value="Unassembled WGS sequence"/>
</dbReference>
<evidence type="ECO:0000256" key="5">
    <source>
        <dbReference type="ARBA" id="ARBA00023136"/>
    </source>
</evidence>
<dbReference type="GO" id="GO:0016020">
    <property type="term" value="C:membrane"/>
    <property type="evidence" value="ECO:0007669"/>
    <property type="project" value="UniProtKB-SubCell"/>
</dbReference>
<dbReference type="GO" id="GO:0042910">
    <property type="term" value="F:xenobiotic transmembrane transporter activity"/>
    <property type="evidence" value="ECO:0007669"/>
    <property type="project" value="InterPro"/>
</dbReference>
<feature type="transmembrane region" description="Helical" evidence="6">
    <location>
        <begin position="115"/>
        <end position="134"/>
    </location>
</feature>
<evidence type="ECO:0000256" key="1">
    <source>
        <dbReference type="ARBA" id="ARBA00004141"/>
    </source>
</evidence>
<feature type="transmembrane region" description="Helical" evidence="6">
    <location>
        <begin position="223"/>
        <end position="242"/>
    </location>
</feature>
<dbReference type="STRING" id="2903.R1DJP1"/>
<name>A0A0D3ITW5_EMIH1</name>
<dbReference type="PaxDb" id="2903-EOD14700"/>
<dbReference type="Pfam" id="PF01554">
    <property type="entry name" value="MatE"/>
    <property type="match status" value="1"/>
</dbReference>
<dbReference type="AlphaFoldDB" id="A0A0D3ITW5"/>
<evidence type="ECO:0000256" key="2">
    <source>
        <dbReference type="ARBA" id="ARBA00010199"/>
    </source>
</evidence>
<feature type="transmembrane region" description="Helical" evidence="6">
    <location>
        <begin position="324"/>
        <end position="344"/>
    </location>
</feature>
<accession>A0A0D3ITW5</accession>
<dbReference type="EnsemblProtists" id="EOD14700">
    <property type="protein sequence ID" value="EOD14700"/>
    <property type="gene ID" value="EMIHUDRAFT_197215"/>
</dbReference>
<keyword evidence="4 6" id="KW-1133">Transmembrane helix</keyword>